<name>A0A1Q9CND9_SYMMI</name>
<protein>
    <submittedName>
        <fullName evidence="2">Uncharacterized protein</fullName>
    </submittedName>
</protein>
<evidence type="ECO:0000313" key="2">
    <source>
        <dbReference type="EMBL" id="OLP84439.1"/>
    </source>
</evidence>
<accession>A0A1Q9CND9</accession>
<dbReference type="AlphaFoldDB" id="A0A1Q9CND9"/>
<evidence type="ECO:0000256" key="1">
    <source>
        <dbReference type="SAM" id="MobiDB-lite"/>
    </source>
</evidence>
<organism evidence="2 3">
    <name type="scientific">Symbiodinium microadriaticum</name>
    <name type="common">Dinoflagellate</name>
    <name type="synonym">Zooxanthella microadriatica</name>
    <dbReference type="NCBI Taxonomy" id="2951"/>
    <lineage>
        <taxon>Eukaryota</taxon>
        <taxon>Sar</taxon>
        <taxon>Alveolata</taxon>
        <taxon>Dinophyceae</taxon>
        <taxon>Suessiales</taxon>
        <taxon>Symbiodiniaceae</taxon>
        <taxon>Symbiodinium</taxon>
    </lineage>
</organism>
<sequence>MAGVFSTDWASSTFASAALAALRKAEPPTPGQTAFGERDPESSAEAVFWAAGREEASVGQAQLHVALANVAAMLCAPVPSLQVECRRGTWLVAFELSWRSLAKSDSWPSAGRPGGEVKPSGWPELKESLTTLFHLAAGAPGNEPPYQDAEGVDHSPASLLFRAVEVLVDEVCQRAQQVQPADDGPPDDRPTLDDVPRGILSLPAHFRPGCGRFWHEGCNGKANPRAIKKMPSRPPNVRIGRDEPPRQLTHGRTHEPLRPPSPLVELEMMDPTDESTPRSSSQTPVGDAAGSVADTTQAAPTMAEVEEAVILGGDLAEFLDSPLGAPDTDEWPEAVVATAKVAWADL</sequence>
<keyword evidence="3" id="KW-1185">Reference proteome</keyword>
<feature type="region of interest" description="Disordered" evidence="1">
    <location>
        <begin position="176"/>
        <end position="195"/>
    </location>
</feature>
<reference evidence="2 3" key="1">
    <citation type="submission" date="2016-02" db="EMBL/GenBank/DDBJ databases">
        <title>Genome analysis of coral dinoflagellate symbionts highlights evolutionary adaptations to a symbiotic lifestyle.</title>
        <authorList>
            <person name="Aranda M."/>
            <person name="Li Y."/>
            <person name="Liew Y.J."/>
            <person name="Baumgarten S."/>
            <person name="Simakov O."/>
            <person name="Wilson M."/>
            <person name="Piel J."/>
            <person name="Ashoor H."/>
            <person name="Bougouffa S."/>
            <person name="Bajic V.B."/>
            <person name="Ryu T."/>
            <person name="Ravasi T."/>
            <person name="Bayer T."/>
            <person name="Micklem G."/>
            <person name="Kim H."/>
            <person name="Bhak J."/>
            <person name="Lajeunesse T.C."/>
            <person name="Voolstra C.R."/>
        </authorList>
    </citation>
    <scope>NUCLEOTIDE SEQUENCE [LARGE SCALE GENOMIC DNA]</scope>
    <source>
        <strain evidence="2 3">CCMP2467</strain>
    </source>
</reference>
<proteinExistence type="predicted"/>
<feature type="region of interest" description="Disordered" evidence="1">
    <location>
        <begin position="224"/>
        <end position="295"/>
    </location>
</feature>
<comment type="caution">
    <text evidence="2">The sequence shown here is derived from an EMBL/GenBank/DDBJ whole genome shotgun (WGS) entry which is preliminary data.</text>
</comment>
<dbReference type="EMBL" id="LSRX01001042">
    <property type="protein sequence ID" value="OLP84439.1"/>
    <property type="molecule type" value="Genomic_DNA"/>
</dbReference>
<evidence type="ECO:0000313" key="3">
    <source>
        <dbReference type="Proteomes" id="UP000186817"/>
    </source>
</evidence>
<dbReference type="Proteomes" id="UP000186817">
    <property type="component" value="Unassembled WGS sequence"/>
</dbReference>
<feature type="compositionally biased region" description="Basic and acidic residues" evidence="1">
    <location>
        <begin position="186"/>
        <end position="195"/>
    </location>
</feature>
<gene>
    <name evidence="2" type="ORF">AK812_SmicGene34687</name>
</gene>